<accession>A0A0K8MDJ9</accession>
<dbReference type="InterPro" id="IPR015422">
    <property type="entry name" value="PyrdxlP-dep_Trfase_small"/>
</dbReference>
<keyword evidence="3 7" id="KW-0808">Transferase</keyword>
<dbReference type="CDD" id="cd00609">
    <property type="entry name" value="AAT_like"/>
    <property type="match status" value="1"/>
</dbReference>
<feature type="domain" description="Aminotransferase class I/classII large" evidence="6">
    <location>
        <begin position="80"/>
        <end position="343"/>
    </location>
</feature>
<dbReference type="Gene3D" id="3.40.640.10">
    <property type="entry name" value="Type I PLP-dependent aspartate aminotransferase-like (Major domain)"/>
    <property type="match status" value="1"/>
</dbReference>
<evidence type="ECO:0000313" key="7">
    <source>
        <dbReference type="EMBL" id="GAO98303.1"/>
    </source>
</evidence>
<comment type="caution">
    <text evidence="7">The sequence shown here is derived from an EMBL/GenBank/DDBJ whole genome shotgun (WGS) entry which is preliminary data.</text>
</comment>
<proteinExistence type="inferred from homology"/>
<comment type="cofactor">
    <cofactor evidence="1 5">
        <name>pyridoxal 5'-phosphate</name>
        <dbReference type="ChEBI" id="CHEBI:597326"/>
    </cofactor>
</comment>
<comment type="similarity">
    <text evidence="5">Belongs to the class-II pyridoxal-phosphate-dependent aminotransferase family.</text>
</comment>
<dbReference type="PANTHER" id="PTHR42885:SF2">
    <property type="entry name" value="HISTIDINOL-PHOSPHATE AMINOTRANSFERASE"/>
    <property type="match status" value="1"/>
</dbReference>
<evidence type="ECO:0000256" key="1">
    <source>
        <dbReference type="ARBA" id="ARBA00001933"/>
    </source>
</evidence>
<dbReference type="InterPro" id="IPR004839">
    <property type="entry name" value="Aminotransferase_I/II_large"/>
</dbReference>
<dbReference type="SUPFAM" id="SSF53383">
    <property type="entry name" value="PLP-dependent transferases"/>
    <property type="match status" value="1"/>
</dbReference>
<evidence type="ECO:0000259" key="6">
    <source>
        <dbReference type="Pfam" id="PF00155"/>
    </source>
</evidence>
<dbReference type="Proteomes" id="UP000036771">
    <property type="component" value="Unassembled WGS sequence"/>
</dbReference>
<dbReference type="AlphaFoldDB" id="A0A0K8MDJ9"/>
<dbReference type="PANTHER" id="PTHR42885">
    <property type="entry name" value="HISTIDINOL-PHOSPHATE AMINOTRANSFERASE-RELATED"/>
    <property type="match status" value="1"/>
</dbReference>
<dbReference type="GO" id="GO:0030170">
    <property type="term" value="F:pyridoxal phosphate binding"/>
    <property type="evidence" value="ECO:0007669"/>
    <property type="project" value="InterPro"/>
</dbReference>
<dbReference type="InterPro" id="IPR015424">
    <property type="entry name" value="PyrdxlP-dep_Trfase"/>
</dbReference>
<gene>
    <name evidence="7" type="primary">hisC</name>
    <name evidence="7" type="ORF">Cva_00952</name>
</gene>
<reference evidence="7 8" key="1">
    <citation type="submission" date="2015-03" db="EMBL/GenBank/DDBJ databases">
        <title>Caedibacter varicaedens, whole genome shotgun sequence.</title>
        <authorList>
            <person name="Suzuki H."/>
            <person name="Dapper A.L."/>
            <person name="Gibson A.K."/>
            <person name="Jackson C."/>
            <person name="Lee H."/>
            <person name="Pejaver V.R."/>
            <person name="Doak T."/>
            <person name="Lynch M."/>
        </authorList>
    </citation>
    <scope>NUCLEOTIDE SEQUENCE [LARGE SCALE GENOMIC DNA]</scope>
</reference>
<dbReference type="InterPro" id="IPR001917">
    <property type="entry name" value="Aminotrans_II_pyridoxalP_BS"/>
</dbReference>
<dbReference type="Gene3D" id="3.90.1150.10">
    <property type="entry name" value="Aspartate Aminotransferase, domain 1"/>
    <property type="match status" value="1"/>
</dbReference>
<keyword evidence="2 7" id="KW-0032">Aminotransferase</keyword>
<evidence type="ECO:0000256" key="3">
    <source>
        <dbReference type="ARBA" id="ARBA00022679"/>
    </source>
</evidence>
<evidence type="ECO:0000256" key="2">
    <source>
        <dbReference type="ARBA" id="ARBA00022576"/>
    </source>
</evidence>
<dbReference type="GO" id="GO:0008483">
    <property type="term" value="F:transaminase activity"/>
    <property type="evidence" value="ECO:0007669"/>
    <property type="project" value="UniProtKB-KW"/>
</dbReference>
<evidence type="ECO:0000256" key="5">
    <source>
        <dbReference type="RuleBase" id="RU003693"/>
    </source>
</evidence>
<dbReference type="InterPro" id="IPR015421">
    <property type="entry name" value="PyrdxlP-dep_Trfase_major"/>
</dbReference>
<dbReference type="Pfam" id="PF00155">
    <property type="entry name" value="Aminotran_1_2"/>
    <property type="match status" value="1"/>
</dbReference>
<keyword evidence="4 5" id="KW-0663">Pyridoxal phosphate</keyword>
<evidence type="ECO:0000256" key="4">
    <source>
        <dbReference type="ARBA" id="ARBA00022898"/>
    </source>
</evidence>
<dbReference type="PROSITE" id="PS00599">
    <property type="entry name" value="AA_TRANSFER_CLASS_2"/>
    <property type="match status" value="1"/>
</dbReference>
<name>A0A0K8MDJ9_9PROT</name>
<sequence length="357" mass="40395">MSSITHPQARGSLSGLDLPGPIKKIYYTENAYRFDLSNSTNPYAGTYGEYPSLNPLELKSLYLETISNINTNFYPDIKFPKVAQDQLLFTVGSIEGIDLVLRSFCEPHKDSICTLDPTFPAYAHWAKIHGVRVKSVPMRGDTFGYIDVQEITRENPKILFICNPNNPTGTIIQNETILKICHSINGLVVVDEAYIEFSEQPSMLQYLSATKNLIILRTLSKAWGMAGLRCGVVLADPEIINTLRYIQIPFGLSSPSQKLIRKELENPTKIIDSWQKIKNERDRLFSILSQMKAIKKIYKSHTNFMLMQLNNYAFYMQELQKADVCVADCTHILSDSIKVSISTPTAHRVFIKALSRT</sequence>
<keyword evidence="8" id="KW-1185">Reference proteome</keyword>
<dbReference type="STRING" id="1629334.Cva_00952"/>
<organism evidence="7 8">
    <name type="scientific">Caedimonas varicaedens</name>
    <dbReference type="NCBI Taxonomy" id="1629334"/>
    <lineage>
        <taxon>Bacteria</taxon>
        <taxon>Pseudomonadati</taxon>
        <taxon>Pseudomonadota</taxon>
        <taxon>Alphaproteobacteria</taxon>
        <taxon>Holosporales</taxon>
        <taxon>Caedimonadaceae</taxon>
        <taxon>Caedimonas</taxon>
    </lineage>
</organism>
<evidence type="ECO:0000313" key="8">
    <source>
        <dbReference type="Proteomes" id="UP000036771"/>
    </source>
</evidence>
<protein>
    <submittedName>
        <fullName evidence="7">Histidinol-phosphate aminotransferase</fullName>
    </submittedName>
</protein>
<dbReference type="EMBL" id="BBVC01000041">
    <property type="protein sequence ID" value="GAO98303.1"/>
    <property type="molecule type" value="Genomic_DNA"/>
</dbReference>